<dbReference type="Proteomes" id="UP000244855">
    <property type="component" value="Unassembled WGS sequence"/>
</dbReference>
<protein>
    <submittedName>
        <fullName evidence="1">Uncharacterized protein</fullName>
    </submittedName>
</protein>
<gene>
    <name evidence="1" type="ORF">DM02DRAFT_665294</name>
</gene>
<keyword evidence="2" id="KW-1185">Reference proteome</keyword>
<reference evidence="1 2" key="1">
    <citation type="journal article" date="2018" name="Sci. Rep.">
        <title>Comparative genomics provides insights into the lifestyle and reveals functional heterogeneity of dark septate endophytic fungi.</title>
        <authorList>
            <person name="Knapp D.G."/>
            <person name="Nemeth J.B."/>
            <person name="Barry K."/>
            <person name="Hainaut M."/>
            <person name="Henrissat B."/>
            <person name="Johnson J."/>
            <person name="Kuo A."/>
            <person name="Lim J.H.P."/>
            <person name="Lipzen A."/>
            <person name="Nolan M."/>
            <person name="Ohm R.A."/>
            <person name="Tamas L."/>
            <person name="Grigoriev I.V."/>
            <person name="Spatafora J.W."/>
            <person name="Nagy L.G."/>
            <person name="Kovacs G.M."/>
        </authorList>
    </citation>
    <scope>NUCLEOTIDE SEQUENCE [LARGE SCALE GENOMIC DNA]</scope>
    <source>
        <strain evidence="1 2">DSE2036</strain>
    </source>
</reference>
<proteinExistence type="predicted"/>
<sequence length="67" mass="7509">MVHDENPRFSLAGMSDIWVCNICQQAMPVSHCPYHLIQDSHMERLIVGHSLIGSDQNPVNRESSSCS</sequence>
<dbReference type="AlphaFoldDB" id="A0A2V1CX06"/>
<name>A0A2V1CX06_9PLEO</name>
<organism evidence="1 2">
    <name type="scientific">Periconia macrospinosa</name>
    <dbReference type="NCBI Taxonomy" id="97972"/>
    <lineage>
        <taxon>Eukaryota</taxon>
        <taxon>Fungi</taxon>
        <taxon>Dikarya</taxon>
        <taxon>Ascomycota</taxon>
        <taxon>Pezizomycotina</taxon>
        <taxon>Dothideomycetes</taxon>
        <taxon>Pleosporomycetidae</taxon>
        <taxon>Pleosporales</taxon>
        <taxon>Massarineae</taxon>
        <taxon>Periconiaceae</taxon>
        <taxon>Periconia</taxon>
    </lineage>
</organism>
<evidence type="ECO:0000313" key="1">
    <source>
        <dbReference type="EMBL" id="PVH90278.1"/>
    </source>
</evidence>
<accession>A0A2V1CX06</accession>
<evidence type="ECO:0000313" key="2">
    <source>
        <dbReference type="Proteomes" id="UP000244855"/>
    </source>
</evidence>
<dbReference type="EMBL" id="KZ806473">
    <property type="protein sequence ID" value="PVH90278.1"/>
    <property type="molecule type" value="Genomic_DNA"/>
</dbReference>